<comment type="caution">
    <text evidence="1">The sequence shown here is derived from an EMBL/GenBank/DDBJ whole genome shotgun (WGS) entry which is preliminary data.</text>
</comment>
<organism evidence="1 2">
    <name type="scientific">Rousettus aegyptiacus</name>
    <name type="common">Egyptian fruit bat</name>
    <name type="synonym">Pteropus aegyptiacus</name>
    <dbReference type="NCBI Taxonomy" id="9407"/>
    <lineage>
        <taxon>Eukaryota</taxon>
        <taxon>Metazoa</taxon>
        <taxon>Chordata</taxon>
        <taxon>Craniata</taxon>
        <taxon>Vertebrata</taxon>
        <taxon>Euteleostomi</taxon>
        <taxon>Mammalia</taxon>
        <taxon>Eutheria</taxon>
        <taxon>Laurasiatheria</taxon>
        <taxon>Chiroptera</taxon>
        <taxon>Yinpterochiroptera</taxon>
        <taxon>Pteropodoidea</taxon>
        <taxon>Pteropodidae</taxon>
        <taxon>Rousettinae</taxon>
        <taxon>Rousettus</taxon>
    </lineage>
</organism>
<sequence length="122" mass="13238">MRPHRGGSGPQTFAPCASSSRQVWRSQPVLVQAPALPQAALWPAVDLAPCLSFLICKVGMSMMILTESTLWPVSLGESLAHREGSSIARLLMIFKEINSLKTSIPFFLLSTHCKPNSMLGSD</sequence>
<proteinExistence type="predicted"/>
<dbReference type="Proteomes" id="UP000593571">
    <property type="component" value="Unassembled WGS sequence"/>
</dbReference>
<evidence type="ECO:0000313" key="2">
    <source>
        <dbReference type="Proteomes" id="UP000593571"/>
    </source>
</evidence>
<accession>A0A7J8C293</accession>
<name>A0A7J8C293_ROUAE</name>
<evidence type="ECO:0000313" key="1">
    <source>
        <dbReference type="EMBL" id="KAF6404966.1"/>
    </source>
</evidence>
<gene>
    <name evidence="1" type="ORF">HJG63_009295</name>
</gene>
<keyword evidence="2" id="KW-1185">Reference proteome</keyword>
<protein>
    <submittedName>
        <fullName evidence="1">Uncharacterized protein</fullName>
    </submittedName>
</protein>
<dbReference type="EMBL" id="JACASE010000015">
    <property type="protein sequence ID" value="KAF6404966.1"/>
    <property type="molecule type" value="Genomic_DNA"/>
</dbReference>
<dbReference type="AlphaFoldDB" id="A0A7J8C293"/>
<reference evidence="1 2" key="1">
    <citation type="journal article" date="2020" name="Nature">
        <title>Six reference-quality genomes reveal evolution of bat adaptations.</title>
        <authorList>
            <person name="Jebb D."/>
            <person name="Huang Z."/>
            <person name="Pippel M."/>
            <person name="Hughes G.M."/>
            <person name="Lavrichenko K."/>
            <person name="Devanna P."/>
            <person name="Winkler S."/>
            <person name="Jermiin L.S."/>
            <person name="Skirmuntt E.C."/>
            <person name="Katzourakis A."/>
            <person name="Burkitt-Gray L."/>
            <person name="Ray D.A."/>
            <person name="Sullivan K.A.M."/>
            <person name="Roscito J.G."/>
            <person name="Kirilenko B.M."/>
            <person name="Davalos L.M."/>
            <person name="Corthals A.P."/>
            <person name="Power M.L."/>
            <person name="Jones G."/>
            <person name="Ransome R.D."/>
            <person name="Dechmann D.K.N."/>
            <person name="Locatelli A.G."/>
            <person name="Puechmaille S.J."/>
            <person name="Fedrigo O."/>
            <person name="Jarvis E.D."/>
            <person name="Hiller M."/>
            <person name="Vernes S.C."/>
            <person name="Myers E.W."/>
            <person name="Teeling E.C."/>
        </authorList>
    </citation>
    <scope>NUCLEOTIDE SEQUENCE [LARGE SCALE GENOMIC DNA]</scope>
    <source>
        <strain evidence="1">MRouAeg1</strain>
        <tissue evidence="1">Muscle</tissue>
    </source>
</reference>